<dbReference type="InterPro" id="IPR011547">
    <property type="entry name" value="SLC26A/SulP_dom"/>
</dbReference>
<feature type="transmembrane region" description="Helical" evidence="5">
    <location>
        <begin position="134"/>
        <end position="155"/>
    </location>
</feature>
<evidence type="ECO:0000256" key="4">
    <source>
        <dbReference type="ARBA" id="ARBA00023136"/>
    </source>
</evidence>
<evidence type="ECO:0000259" key="6">
    <source>
        <dbReference type="Pfam" id="PF00916"/>
    </source>
</evidence>
<comment type="caution">
    <text evidence="7">The sequence shown here is derived from an EMBL/GenBank/DDBJ whole genome shotgun (WGS) entry which is preliminary data.</text>
</comment>
<dbReference type="PANTHER" id="PTHR11814">
    <property type="entry name" value="SULFATE TRANSPORTER"/>
    <property type="match status" value="1"/>
</dbReference>
<keyword evidence="8" id="KW-1185">Reference proteome</keyword>
<organism evidence="7 8">
    <name type="scientific">Armadillidium nasatum</name>
    <dbReference type="NCBI Taxonomy" id="96803"/>
    <lineage>
        <taxon>Eukaryota</taxon>
        <taxon>Metazoa</taxon>
        <taxon>Ecdysozoa</taxon>
        <taxon>Arthropoda</taxon>
        <taxon>Crustacea</taxon>
        <taxon>Multicrustacea</taxon>
        <taxon>Malacostraca</taxon>
        <taxon>Eumalacostraca</taxon>
        <taxon>Peracarida</taxon>
        <taxon>Isopoda</taxon>
        <taxon>Oniscidea</taxon>
        <taxon>Crinocheta</taxon>
        <taxon>Armadillidiidae</taxon>
        <taxon>Armadillidium</taxon>
    </lineage>
</organism>
<feature type="transmembrane region" description="Helical" evidence="5">
    <location>
        <begin position="386"/>
        <end position="403"/>
    </location>
</feature>
<dbReference type="InterPro" id="IPR001902">
    <property type="entry name" value="SLC26A/SulP_fam"/>
</dbReference>
<feature type="transmembrane region" description="Helical" evidence="5">
    <location>
        <begin position="210"/>
        <end position="226"/>
    </location>
</feature>
<dbReference type="AlphaFoldDB" id="A0A5N5SKN1"/>
<dbReference type="GO" id="GO:0008271">
    <property type="term" value="F:secondary active sulfate transmembrane transporter activity"/>
    <property type="evidence" value="ECO:0007669"/>
    <property type="project" value="InterPro"/>
</dbReference>
<evidence type="ECO:0000256" key="1">
    <source>
        <dbReference type="ARBA" id="ARBA00004141"/>
    </source>
</evidence>
<feature type="transmembrane region" description="Helical" evidence="5">
    <location>
        <begin position="247"/>
        <end position="270"/>
    </location>
</feature>
<dbReference type="EMBL" id="SEYY01023708">
    <property type="protein sequence ID" value="KAB7494644.1"/>
    <property type="molecule type" value="Genomic_DNA"/>
</dbReference>
<dbReference type="CDD" id="cd07042">
    <property type="entry name" value="STAS_SulP_like_sulfate_transporter"/>
    <property type="match status" value="1"/>
</dbReference>
<dbReference type="OrthoDB" id="288203at2759"/>
<dbReference type="PROSITE" id="PS01130">
    <property type="entry name" value="SLC26A"/>
    <property type="match status" value="1"/>
</dbReference>
<gene>
    <name evidence="7" type="ORF">Anas_02865</name>
</gene>
<evidence type="ECO:0000256" key="2">
    <source>
        <dbReference type="ARBA" id="ARBA00022692"/>
    </source>
</evidence>
<keyword evidence="2 5" id="KW-0812">Transmembrane</keyword>
<dbReference type="Proteomes" id="UP000326759">
    <property type="component" value="Unassembled WGS sequence"/>
</dbReference>
<evidence type="ECO:0000256" key="3">
    <source>
        <dbReference type="ARBA" id="ARBA00022989"/>
    </source>
</evidence>
<feature type="transmembrane region" description="Helical" evidence="5">
    <location>
        <begin position="447"/>
        <end position="476"/>
    </location>
</feature>
<dbReference type="InterPro" id="IPR036513">
    <property type="entry name" value="STAS_dom_sf"/>
</dbReference>
<feature type="transmembrane region" description="Helical" evidence="5">
    <location>
        <begin position="410"/>
        <end position="427"/>
    </location>
</feature>
<feature type="transmembrane region" description="Helical" evidence="5">
    <location>
        <begin position="63"/>
        <end position="83"/>
    </location>
</feature>
<protein>
    <submittedName>
        <fullName evidence="7">Sodium-independent sulfate anion transporter</fullName>
    </submittedName>
</protein>
<dbReference type="Gene3D" id="3.30.750.24">
    <property type="entry name" value="STAS domain"/>
    <property type="match status" value="1"/>
</dbReference>
<feature type="domain" description="SLC26A/SulP transporter" evidence="6">
    <location>
        <begin position="59"/>
        <end position="447"/>
    </location>
</feature>
<comment type="subcellular location">
    <subcellularLocation>
        <location evidence="1">Membrane</location>
        <topology evidence="1">Multi-pass membrane protein</topology>
    </subcellularLocation>
</comment>
<evidence type="ECO:0000256" key="5">
    <source>
        <dbReference type="SAM" id="Phobius"/>
    </source>
</evidence>
<name>A0A5N5SKN1_9CRUS</name>
<dbReference type="GO" id="GO:0016020">
    <property type="term" value="C:membrane"/>
    <property type="evidence" value="ECO:0007669"/>
    <property type="project" value="UniProtKB-SubCell"/>
</dbReference>
<proteinExistence type="predicted"/>
<dbReference type="InterPro" id="IPR018045">
    <property type="entry name" value="S04_transporter_CS"/>
</dbReference>
<sequence>MKKLAEIWNKVREGEEVLKKKRKTLEIIKKRAQKSCSFQTLKDKVPITKWLPVYDTDDLVGDIIAGLTVGLTVIPQGIAYALIAGLPPNYGLYSAFFGSFIYMFFGSSKDITIGPTAIMSILTYEYSHGSPQTANLLCFTSGVIILVLGCFNLGFLTNFVSMPVISGFTSAAAITIFTSQLKGLLGFKGDAKGVVNQWVQTFTHITETKWADLVLGVTSFIVLLLLRKLRDIKRFKKTEFDTRSQKAYKMAIFLLCVGRNAIVVIIATFLSACLDSNQPFTITGDIKPGLPSVQIPHFTITEGNKTIAFTQVMSNVGPGVIILPLVAILENFAIASSFSQGKAIDANQEMIALGLCNLGNSFFQAMPTTGSFSRTAVNANSGVRTPAGGIATGSLIVLALAVLTPYFKYIPLAALAAVVMCAVIFMVEYEDIVPVWKVRRADEVVLWVSFLGCLFWKLEYGIVLGVIVNLIVLLLFQAIPNIEVIPVLEDVSGIPAHIVVIPKCELFYINIEKVRTKVAKTGLDLGQGNIPIIVDCSYITSIDYSAARGFQAMISDFHKRKQPIFFMNSKHGLQKSLTALSTNIIFVEEDVLIDALLGKYHFQAYS</sequence>
<keyword evidence="4 5" id="KW-0472">Membrane</keyword>
<evidence type="ECO:0000313" key="8">
    <source>
        <dbReference type="Proteomes" id="UP000326759"/>
    </source>
</evidence>
<accession>A0A5N5SKN1</accession>
<keyword evidence="3 5" id="KW-1133">Transmembrane helix</keyword>
<evidence type="ECO:0000313" key="7">
    <source>
        <dbReference type="EMBL" id="KAB7494644.1"/>
    </source>
</evidence>
<reference evidence="7 8" key="1">
    <citation type="journal article" date="2019" name="PLoS Biol.">
        <title>Sex chromosomes control vertical transmission of feminizing Wolbachia symbionts in an isopod.</title>
        <authorList>
            <person name="Becking T."/>
            <person name="Chebbi M.A."/>
            <person name="Giraud I."/>
            <person name="Moumen B."/>
            <person name="Laverre T."/>
            <person name="Caubet Y."/>
            <person name="Peccoud J."/>
            <person name="Gilbert C."/>
            <person name="Cordaux R."/>
        </authorList>
    </citation>
    <scope>NUCLEOTIDE SEQUENCE [LARGE SCALE GENOMIC DNA]</scope>
    <source>
        <strain evidence="7">ANa2</strain>
        <tissue evidence="7">Whole body excluding digestive tract and cuticle</tissue>
    </source>
</reference>
<dbReference type="Pfam" id="PF00916">
    <property type="entry name" value="Sulfate_transp"/>
    <property type="match status" value="1"/>
</dbReference>